<dbReference type="EMBL" id="CYYC01000037">
    <property type="protein sequence ID" value="CUN14283.1"/>
    <property type="molecule type" value="Genomic_DNA"/>
</dbReference>
<name>A0A173UGU9_9FIRM</name>
<organism evidence="1 2">
    <name type="scientific">Anaerobutyricum hallii</name>
    <dbReference type="NCBI Taxonomy" id="39488"/>
    <lineage>
        <taxon>Bacteria</taxon>
        <taxon>Bacillati</taxon>
        <taxon>Bacillota</taxon>
        <taxon>Clostridia</taxon>
        <taxon>Lachnospirales</taxon>
        <taxon>Lachnospiraceae</taxon>
        <taxon>Anaerobutyricum</taxon>
    </lineage>
</organism>
<dbReference type="AlphaFoldDB" id="A0A173UGU9"/>
<gene>
    <name evidence="1" type="ORF">ERS852578_02455</name>
</gene>
<evidence type="ECO:0000313" key="1">
    <source>
        <dbReference type="EMBL" id="CUN14283.1"/>
    </source>
</evidence>
<dbReference type="Proteomes" id="UP000095390">
    <property type="component" value="Unassembled WGS sequence"/>
</dbReference>
<evidence type="ECO:0000313" key="2">
    <source>
        <dbReference type="Proteomes" id="UP000095390"/>
    </source>
</evidence>
<protein>
    <submittedName>
        <fullName evidence="1">Uncharacterized protein</fullName>
    </submittedName>
</protein>
<proteinExistence type="predicted"/>
<accession>A0A173UGU9</accession>
<reference evidence="1 2" key="1">
    <citation type="submission" date="2015-09" db="EMBL/GenBank/DDBJ databases">
        <authorList>
            <consortium name="Pathogen Informatics"/>
        </authorList>
    </citation>
    <scope>NUCLEOTIDE SEQUENCE [LARGE SCALE GENOMIC DNA]</scope>
    <source>
        <strain evidence="1 2">2789STDY5834966</strain>
    </source>
</reference>
<sequence>MMERQLGRESQKDNDLFYTCSLIDYIARKTKNKRVAVVDALGKERIAKIYDLADIYHSDNIERVSDDFIEAAKISVGNFDNVRECQYAVPSHWDIGKVYKRLIKQVALEKKIDVVDAIIEVYHSFISDKIDDYNSSVYYENPSYIFECFIQNKIL</sequence>